<evidence type="ECO:0000256" key="2">
    <source>
        <dbReference type="ARBA" id="ARBA00022598"/>
    </source>
</evidence>
<dbReference type="PANTHER" id="PTHR45674:SF4">
    <property type="entry name" value="DNA LIGASE 1"/>
    <property type="match status" value="1"/>
</dbReference>
<gene>
    <name evidence="5" type="primary">ligC_1</name>
    <name evidence="5" type="ORF">Srubr_37550</name>
</gene>
<dbReference type="Gene3D" id="3.30.470.30">
    <property type="entry name" value="DNA ligase/mRNA capping enzyme"/>
    <property type="match status" value="1"/>
</dbReference>
<dbReference type="Gene3D" id="2.40.50.140">
    <property type="entry name" value="Nucleic acid-binding proteins"/>
    <property type="match status" value="1"/>
</dbReference>
<keyword evidence="2 5" id="KW-0436">Ligase</keyword>
<dbReference type="InterPro" id="IPR044117">
    <property type="entry name" value="OBF_LigC-like"/>
</dbReference>
<dbReference type="Pfam" id="PF01068">
    <property type="entry name" value="DNA_ligase_A_M"/>
    <property type="match status" value="1"/>
</dbReference>
<sequence>MLAEARRQLPPANALPGGIVAEQKPDGFRAIVFARRDLVMVQSRQGADLTSAFPDIARAARALGDSLVLDGELVVHRQGRLDFAALQRRARRRGRSAGQAAAADPAYLIAFDVLESDGTNLMPLPYRDRRARLESLFATGALDSPFTLCPATTDCAMAQDWLDPAWGSAGIEGVVLKGLSQPYLPGKRSWIKVRSQATAEAVIGGVTGSLAAPLALLLGRYDASDDLRLVARTTPLAASVRRELTECLTPATPDHPWASRRFSVGWGTRGELMHDPVTPELVAEFLADTAVDAGHYRHPVRFIRIRAEMHPMQVPRFEESGEVPGGGDPNI</sequence>
<evidence type="ECO:0000313" key="6">
    <source>
        <dbReference type="Proteomes" id="UP000646738"/>
    </source>
</evidence>
<comment type="similarity">
    <text evidence="1">Belongs to the ATP-dependent DNA ligase family.</text>
</comment>
<dbReference type="PROSITE" id="PS50160">
    <property type="entry name" value="DNA_LIGASE_A3"/>
    <property type="match status" value="1"/>
</dbReference>
<accession>A0ABQ3RDH4</accession>
<dbReference type="Proteomes" id="UP000646738">
    <property type="component" value="Unassembled WGS sequence"/>
</dbReference>
<comment type="caution">
    <text evidence="5">The sequence shown here is derived from an EMBL/GenBank/DDBJ whole genome shotgun (WGS) entry which is preliminary data.</text>
</comment>
<feature type="domain" description="ATP-dependent DNA ligase family profile" evidence="4">
    <location>
        <begin position="108"/>
        <end position="194"/>
    </location>
</feature>
<dbReference type="SUPFAM" id="SSF56091">
    <property type="entry name" value="DNA ligase/mRNA capping enzyme, catalytic domain"/>
    <property type="match status" value="1"/>
</dbReference>
<keyword evidence="6" id="KW-1185">Reference proteome</keyword>
<proteinExistence type="inferred from homology"/>
<reference evidence="6" key="1">
    <citation type="submission" date="2023-07" db="EMBL/GenBank/DDBJ databases">
        <title>Whole genome shotgun sequence of Streptomyces achromogenes subsp. rubradiris NBRC 14000.</title>
        <authorList>
            <person name="Komaki H."/>
            <person name="Tamura T."/>
        </authorList>
    </citation>
    <scope>NUCLEOTIDE SEQUENCE [LARGE SCALE GENOMIC DNA]</scope>
    <source>
        <strain evidence="6">NBRC 14000</strain>
    </source>
</reference>
<dbReference type="EMBL" id="BNEA01000015">
    <property type="protein sequence ID" value="GHI53909.1"/>
    <property type="molecule type" value="Genomic_DNA"/>
</dbReference>
<evidence type="ECO:0000256" key="3">
    <source>
        <dbReference type="ARBA" id="ARBA00034003"/>
    </source>
</evidence>
<dbReference type="InterPro" id="IPR050191">
    <property type="entry name" value="ATP-dep_DNA_ligase"/>
</dbReference>
<dbReference type="GO" id="GO:0016874">
    <property type="term" value="F:ligase activity"/>
    <property type="evidence" value="ECO:0007669"/>
    <property type="project" value="UniProtKB-KW"/>
</dbReference>
<dbReference type="InterPro" id="IPR012340">
    <property type="entry name" value="NA-bd_OB-fold"/>
</dbReference>
<dbReference type="RefSeq" id="WP_189999941.1">
    <property type="nucleotide sequence ID" value="NZ_BNCB01000042.1"/>
</dbReference>
<dbReference type="InterPro" id="IPR012310">
    <property type="entry name" value="DNA_ligase_ATP-dep_cent"/>
</dbReference>
<organism evidence="5 6">
    <name type="scientific">Streptomyces rubradiris</name>
    <name type="common">Streptomyces achromogenes subsp. rubradiris</name>
    <dbReference type="NCBI Taxonomy" id="285531"/>
    <lineage>
        <taxon>Bacteria</taxon>
        <taxon>Bacillati</taxon>
        <taxon>Actinomycetota</taxon>
        <taxon>Actinomycetes</taxon>
        <taxon>Kitasatosporales</taxon>
        <taxon>Streptomycetaceae</taxon>
        <taxon>Streptomyces</taxon>
    </lineage>
</organism>
<protein>
    <submittedName>
        <fullName evidence="5">ATP-dependent DNA ligase</fullName>
    </submittedName>
</protein>
<evidence type="ECO:0000259" key="4">
    <source>
        <dbReference type="PROSITE" id="PS50160"/>
    </source>
</evidence>
<name>A0ABQ3RDH4_STRRR</name>
<evidence type="ECO:0000256" key="1">
    <source>
        <dbReference type="ARBA" id="ARBA00007572"/>
    </source>
</evidence>
<evidence type="ECO:0000313" key="5">
    <source>
        <dbReference type="EMBL" id="GHI53909.1"/>
    </source>
</evidence>
<dbReference type="CDD" id="cd07970">
    <property type="entry name" value="OBF_DNA_ligase_LigC"/>
    <property type="match status" value="1"/>
</dbReference>
<comment type="catalytic activity">
    <reaction evidence="3">
        <text>ATP + (deoxyribonucleotide)n-3'-hydroxyl + 5'-phospho-(deoxyribonucleotide)m = (deoxyribonucleotide)n+m + AMP + diphosphate.</text>
        <dbReference type="EC" id="6.5.1.1"/>
    </reaction>
</comment>
<dbReference type="PANTHER" id="PTHR45674">
    <property type="entry name" value="DNA LIGASE 1/3 FAMILY MEMBER"/>
    <property type="match status" value="1"/>
</dbReference>